<evidence type="ECO:0008006" key="3">
    <source>
        <dbReference type="Google" id="ProtNLM"/>
    </source>
</evidence>
<dbReference type="EMBL" id="VMRJ01000001">
    <property type="protein sequence ID" value="TVT42540.1"/>
    <property type="molecule type" value="Genomic_DNA"/>
</dbReference>
<evidence type="ECO:0000313" key="2">
    <source>
        <dbReference type="Proteomes" id="UP000317624"/>
    </source>
</evidence>
<reference evidence="1 2" key="1">
    <citation type="submission" date="2019-07" db="EMBL/GenBank/DDBJ databases">
        <title>Hymenobacter sp. straun FUR1 Genome sequencing and assembly.</title>
        <authorList>
            <person name="Chhetri G."/>
        </authorList>
    </citation>
    <scope>NUCLEOTIDE SEQUENCE [LARGE SCALE GENOMIC DNA]</scope>
    <source>
        <strain evidence="1 2">Fur1</strain>
    </source>
</reference>
<name>A0A558C159_9BACT</name>
<keyword evidence="2" id="KW-1185">Reference proteome</keyword>
<dbReference type="PROSITE" id="PS51257">
    <property type="entry name" value="PROKAR_LIPOPROTEIN"/>
    <property type="match status" value="1"/>
</dbReference>
<dbReference type="Proteomes" id="UP000317624">
    <property type="component" value="Unassembled WGS sequence"/>
</dbReference>
<gene>
    <name evidence="1" type="ORF">FNT36_00090</name>
</gene>
<protein>
    <recommendedName>
        <fullName evidence="3">Lipoprotein</fullName>
    </recommendedName>
</protein>
<dbReference type="RefSeq" id="WP_144842752.1">
    <property type="nucleotide sequence ID" value="NZ_VMRJ01000001.1"/>
</dbReference>
<evidence type="ECO:0000313" key="1">
    <source>
        <dbReference type="EMBL" id="TVT42540.1"/>
    </source>
</evidence>
<comment type="caution">
    <text evidence="1">The sequence shown here is derived from an EMBL/GenBank/DDBJ whole genome shotgun (WGS) entry which is preliminary data.</text>
</comment>
<dbReference type="AlphaFoldDB" id="A0A558C159"/>
<accession>A0A558C159</accession>
<sequence>MKRVFPYTLMSLLVAGATACHQVDSPPRAGFFVQATRDAAPWLASGTCTHSRAQHQFDLVGQSGDAAKAEVLSLSFVLPAAPQRAPVQALPAAWRVSVGYDALIDSYATADGEGLPRVEITRLDTVNKVVEGRFEATLAREKQWTAKTETMNLDKGTFRVHYTEVP</sequence>
<proteinExistence type="predicted"/>
<organism evidence="1 2">
    <name type="scientific">Hymenobacter setariae</name>
    <dbReference type="NCBI Taxonomy" id="2594794"/>
    <lineage>
        <taxon>Bacteria</taxon>
        <taxon>Pseudomonadati</taxon>
        <taxon>Bacteroidota</taxon>
        <taxon>Cytophagia</taxon>
        <taxon>Cytophagales</taxon>
        <taxon>Hymenobacteraceae</taxon>
        <taxon>Hymenobacter</taxon>
    </lineage>
</organism>
<dbReference type="OrthoDB" id="885212at2"/>